<dbReference type="PANTHER" id="PTHR37305:SF1">
    <property type="entry name" value="MEMBRANE PROTEIN"/>
    <property type="match status" value="1"/>
</dbReference>
<keyword evidence="1" id="KW-0812">Transmembrane</keyword>
<feature type="transmembrane region" description="Helical" evidence="1">
    <location>
        <begin position="21"/>
        <end position="42"/>
    </location>
</feature>
<sequence length="260" mass="29651">MGKFHVLLQKVWRENSRNFKVLWIPLFFIIFGVMEPLTNYYLPEIMKSVGNLPEGMEFVWPEFTGEEIFISLLGQYQMIGILVIVLAFMGSISGERKNGTATLLYVRPISFGQYYLSKWIVISGLVIISLFLGFLSAWYYIEILFSHVTFMQFLEFFAVYSLWMLFVVTVTLTCSAAFSTGIAATLSLTITLVFQVIDSILGAYWSVSPWKLSTYATHTLNGTIENSSFWWSVFVTAILIFVLIVLGIYMLKKNASNVTI</sequence>
<gene>
    <name evidence="2" type="ORF">NCTC4822_00198</name>
</gene>
<dbReference type="GO" id="GO:0140359">
    <property type="term" value="F:ABC-type transporter activity"/>
    <property type="evidence" value="ECO:0007669"/>
    <property type="project" value="InterPro"/>
</dbReference>
<dbReference type="AlphaFoldDB" id="A0A380BCB2"/>
<name>A0A380BCB2_SPOPA</name>
<dbReference type="Proteomes" id="UP000254519">
    <property type="component" value="Unassembled WGS sequence"/>
</dbReference>
<keyword evidence="1" id="KW-1133">Transmembrane helix</keyword>
<feature type="transmembrane region" description="Helical" evidence="1">
    <location>
        <begin position="153"/>
        <end position="178"/>
    </location>
</feature>
<dbReference type="RefSeq" id="WP_115359731.1">
    <property type="nucleotide sequence ID" value="NZ_CP038012.1"/>
</dbReference>
<reference evidence="2 3" key="1">
    <citation type="submission" date="2018-06" db="EMBL/GenBank/DDBJ databases">
        <authorList>
            <consortium name="Pathogen Informatics"/>
            <person name="Doyle S."/>
        </authorList>
    </citation>
    <scope>NUCLEOTIDE SEQUENCE [LARGE SCALE GENOMIC DNA]</scope>
    <source>
        <strain evidence="3">ATCC 11859 / DSM 33 / NCIB 8841 / NCTC 4822</strain>
    </source>
</reference>
<feature type="transmembrane region" description="Helical" evidence="1">
    <location>
        <begin position="68"/>
        <end position="89"/>
    </location>
</feature>
<evidence type="ECO:0000313" key="2">
    <source>
        <dbReference type="EMBL" id="SUI98486.1"/>
    </source>
</evidence>
<keyword evidence="1" id="KW-0472">Membrane</keyword>
<accession>A0A380BCB2</accession>
<keyword evidence="3" id="KW-1185">Reference proteome</keyword>
<organism evidence="2 3">
    <name type="scientific">Sporosarcina pasteurii</name>
    <name type="common">Bacillus pasteurii</name>
    <dbReference type="NCBI Taxonomy" id="1474"/>
    <lineage>
        <taxon>Bacteria</taxon>
        <taxon>Bacillati</taxon>
        <taxon>Bacillota</taxon>
        <taxon>Bacilli</taxon>
        <taxon>Bacillales</taxon>
        <taxon>Caryophanaceae</taxon>
        <taxon>Sporosarcina</taxon>
    </lineage>
</organism>
<feature type="transmembrane region" description="Helical" evidence="1">
    <location>
        <begin position="229"/>
        <end position="251"/>
    </location>
</feature>
<evidence type="ECO:0000313" key="3">
    <source>
        <dbReference type="Proteomes" id="UP000254519"/>
    </source>
</evidence>
<dbReference type="PANTHER" id="PTHR37305">
    <property type="entry name" value="INTEGRAL MEMBRANE PROTEIN-RELATED"/>
    <property type="match status" value="1"/>
</dbReference>
<protein>
    <submittedName>
        <fullName evidence="2">ABC-type transport system involved in multi-copper enzyme maturation, permease component</fullName>
    </submittedName>
</protein>
<evidence type="ECO:0000256" key="1">
    <source>
        <dbReference type="SAM" id="Phobius"/>
    </source>
</evidence>
<proteinExistence type="predicted"/>
<dbReference type="Pfam" id="PF12679">
    <property type="entry name" value="ABC2_membrane_2"/>
    <property type="match status" value="1"/>
</dbReference>
<dbReference type="EMBL" id="UGYZ01000002">
    <property type="protein sequence ID" value="SUI98486.1"/>
    <property type="molecule type" value="Genomic_DNA"/>
</dbReference>
<dbReference type="GO" id="GO:0005886">
    <property type="term" value="C:plasma membrane"/>
    <property type="evidence" value="ECO:0007669"/>
    <property type="project" value="UniProtKB-SubCell"/>
</dbReference>
<dbReference type="OrthoDB" id="4187110at2"/>
<feature type="transmembrane region" description="Helical" evidence="1">
    <location>
        <begin position="119"/>
        <end position="141"/>
    </location>
</feature>
<feature type="transmembrane region" description="Helical" evidence="1">
    <location>
        <begin position="185"/>
        <end position="205"/>
    </location>
</feature>